<reference evidence="5 6" key="1">
    <citation type="submission" date="2023-11" db="EMBL/GenBank/DDBJ databases">
        <title>Dfirmibasis_genome.</title>
        <authorList>
            <person name="Edelbroek B."/>
            <person name="Kjellin J."/>
            <person name="Jerlstrom-Hultqvist J."/>
            <person name="Soderbom F."/>
        </authorList>
    </citation>
    <scope>NUCLEOTIDE SEQUENCE [LARGE SCALE GENOMIC DNA]</scope>
    <source>
        <strain evidence="5 6">TNS-C-14</strain>
    </source>
</reference>
<dbReference type="PANTHER" id="PTHR32102:SF15">
    <property type="entry name" value="THH1_TOM1_TOM3 DOMAIN-CONTAINING PROTEIN"/>
    <property type="match status" value="1"/>
</dbReference>
<dbReference type="PANTHER" id="PTHR32102">
    <property type="entry name" value="DUF1084 DOMAIN-CONTAINING PROTEIN-RELATED"/>
    <property type="match status" value="1"/>
</dbReference>
<dbReference type="Proteomes" id="UP001344447">
    <property type="component" value="Unassembled WGS sequence"/>
</dbReference>
<keyword evidence="2" id="KW-0472">Membrane</keyword>
<feature type="transmembrane region" description="Helical" evidence="2">
    <location>
        <begin position="3208"/>
        <end position="3230"/>
    </location>
</feature>
<keyword evidence="6" id="KW-1185">Reference proteome</keyword>
<organism evidence="5 6">
    <name type="scientific">Dictyostelium firmibasis</name>
    <dbReference type="NCBI Taxonomy" id="79012"/>
    <lineage>
        <taxon>Eukaryota</taxon>
        <taxon>Amoebozoa</taxon>
        <taxon>Evosea</taxon>
        <taxon>Eumycetozoa</taxon>
        <taxon>Dictyostelia</taxon>
        <taxon>Dictyosteliales</taxon>
        <taxon>Dictyosteliaceae</taxon>
        <taxon>Dictyostelium</taxon>
    </lineage>
</organism>
<feature type="transmembrane region" description="Helical" evidence="2">
    <location>
        <begin position="1400"/>
        <end position="1423"/>
    </location>
</feature>
<dbReference type="InterPro" id="IPR009457">
    <property type="entry name" value="THH1/TOM1/TOM3_dom"/>
</dbReference>
<dbReference type="EMBL" id="JAVFKY010000001">
    <property type="protein sequence ID" value="KAK5582521.1"/>
    <property type="molecule type" value="Genomic_DNA"/>
</dbReference>
<feature type="chain" id="PRO_5043053429" description="THH1/TOM1/TOM3 domain-containing protein" evidence="3">
    <location>
        <begin position="23"/>
        <end position="3464"/>
    </location>
</feature>
<feature type="transmembrane region" description="Helical" evidence="2">
    <location>
        <begin position="3166"/>
        <end position="3188"/>
    </location>
</feature>
<feature type="transmembrane region" description="Helical" evidence="2">
    <location>
        <begin position="1615"/>
        <end position="1638"/>
    </location>
</feature>
<evidence type="ECO:0000256" key="2">
    <source>
        <dbReference type="SAM" id="Phobius"/>
    </source>
</evidence>
<feature type="domain" description="THH1/TOM1/TOM3" evidence="4">
    <location>
        <begin position="1398"/>
        <end position="1667"/>
    </location>
</feature>
<keyword evidence="2" id="KW-0812">Transmembrane</keyword>
<keyword evidence="2" id="KW-1133">Transmembrane helix</keyword>
<feature type="transmembrane region" description="Helical" evidence="2">
    <location>
        <begin position="3295"/>
        <end position="3320"/>
    </location>
</feature>
<evidence type="ECO:0000313" key="6">
    <source>
        <dbReference type="Proteomes" id="UP001344447"/>
    </source>
</evidence>
<dbReference type="GO" id="GO:0006935">
    <property type="term" value="P:chemotaxis"/>
    <property type="evidence" value="ECO:0007669"/>
    <property type="project" value="TreeGrafter"/>
</dbReference>
<feature type="domain" description="THH1/TOM1/TOM3" evidence="4">
    <location>
        <begin position="3127"/>
        <end position="3392"/>
    </location>
</feature>
<feature type="compositionally biased region" description="Polar residues" evidence="1">
    <location>
        <begin position="3400"/>
        <end position="3421"/>
    </location>
</feature>
<dbReference type="Pfam" id="PF06454">
    <property type="entry name" value="THH1_TOM1-3_dom"/>
    <property type="match status" value="2"/>
</dbReference>
<feature type="transmembrane region" description="Helical" evidence="2">
    <location>
        <begin position="1444"/>
        <end position="1463"/>
    </location>
</feature>
<feature type="transmembrane region" description="Helical" evidence="2">
    <location>
        <begin position="3340"/>
        <end position="3363"/>
    </location>
</feature>
<keyword evidence="3" id="KW-0732">Signal</keyword>
<evidence type="ECO:0000256" key="3">
    <source>
        <dbReference type="SAM" id="SignalP"/>
    </source>
</evidence>
<protein>
    <recommendedName>
        <fullName evidence="4">THH1/TOM1/TOM3 domain-containing protein</fullName>
    </recommendedName>
</protein>
<feature type="transmembrane region" description="Helical" evidence="2">
    <location>
        <begin position="3369"/>
        <end position="3391"/>
    </location>
</feature>
<feature type="transmembrane region" description="Helical" evidence="2">
    <location>
        <begin position="1517"/>
        <end position="1540"/>
    </location>
</feature>
<feature type="transmembrane region" description="Helical" evidence="2">
    <location>
        <begin position="3242"/>
        <end position="3265"/>
    </location>
</feature>
<accession>A0AAN7U6T9</accession>
<feature type="signal peptide" evidence="3">
    <location>
        <begin position="1"/>
        <end position="22"/>
    </location>
</feature>
<feature type="region of interest" description="Disordered" evidence="1">
    <location>
        <begin position="1700"/>
        <end position="1742"/>
    </location>
</feature>
<feature type="transmembrane region" description="Helical" evidence="2">
    <location>
        <begin position="1570"/>
        <end position="1595"/>
    </location>
</feature>
<evidence type="ECO:0000313" key="5">
    <source>
        <dbReference type="EMBL" id="KAK5582521.1"/>
    </source>
</evidence>
<feature type="compositionally biased region" description="Low complexity" evidence="1">
    <location>
        <begin position="1701"/>
        <end position="1740"/>
    </location>
</feature>
<feature type="compositionally biased region" description="Polar residues" evidence="1">
    <location>
        <begin position="3427"/>
        <end position="3446"/>
    </location>
</feature>
<feature type="region of interest" description="Disordered" evidence="1">
    <location>
        <begin position="3400"/>
        <end position="3464"/>
    </location>
</feature>
<evidence type="ECO:0000256" key="1">
    <source>
        <dbReference type="SAM" id="MobiDB-lite"/>
    </source>
</evidence>
<name>A0AAN7U6T9_9MYCE</name>
<feature type="region of interest" description="Disordered" evidence="1">
    <location>
        <begin position="1676"/>
        <end position="1695"/>
    </location>
</feature>
<comment type="caution">
    <text evidence="5">The sequence shown here is derived from an EMBL/GenBank/DDBJ whole genome shotgun (WGS) entry which is preliminary data.</text>
</comment>
<sequence>MKIFFTLYIFFILFQLILFTNGIEVISSKIVKKDVNLLGTDLSYALIDVEFDQDIYRYDSLSCPNFNCTDIPNNKNIDCTCDYTDKNECPKIRDASCTNLCNKTISVGSLNPIQDPICTGYNWTTIKSDDENTNTTYEAINGVPLYFRMKADSYGCKGLYFKVLTISGYGQVSINGKSPIAPARSSSISKPERNMLFNICPTDSYGVNGNLLPTFRSWTNGTYFITISATSESFKFQIQTHTNPVPPKPLVPTICTKPSCINIGQVNYGKILEEGGNKTYNVDIDKAGFYYFNFPSLYQSTLVYISDVNPMPNKNNFTWSLVEDYENNLVLYLEPKNSTTPLTIYLTVDMLYGSNYTFSVSNIGTKYAYRPNDFPSVLSSVLGFLNTARLVLPSGQIYTPSTYSYSTFLSIVYPTIDTNPLWPVPAIFKGSTSFSYSNISQPDLSNYKPKSFQAAFLLSKGDSIFESYDTIASSSLIFYSTLFDENQKPINLKVGFKKENITCNNDEFQKIITLIGNTESILFNVSDIDELNNYRYHLDSLTISDAWVGCSNKALSLLQMETVTKNISTFSCPYSSSDPRFKSHPCCSVSARYYQCCNPSIVPTNVTQFVAVNQSLVGDQCSSEECTTLVLSDYGSSLTGIDDCAVPSTEPTRLELESITVLRDCKSKLVPPFCNNDTDCNGYGDGKCNFYSRTCFPSFNQVDSSYVKCVLSNLSPGTLFSLLDGSTKVNDTVVNKVFNDHLAIDCIGQNDIKDRSTYSWTAPGIEKKCFTAKDCIDESCLTHHDVCLEKLYTGSWNYQLDSHTNNCSNWGSCPYLSCNENTYTENGVTTSCNAACVSKDFCGYCTNEDTQCHVAKEFTNQTSCQTQNQICLLPNGEYDLTATSESDCRSKGKCSVPCSYKCSSILLNNEDDYCGIVSAGMNSANCALLNNPVGTTEWSTEANVCINRTATTKQQCPTSSTDFSWIDCSSMSESECLGPNPQYMGLCSLKPIECQTEQECLQAGTCSDQFYFETTPDYPFGFGKCLSPHTSYGYATGISCSLVQHDSPNGCYYIGLYYPDASTCSGVWWEPARNQSTCTSQMGCRTLESPDLVDNLPYNYYFNEMSQKQCEGCANSFNKWTNKYEWTPATWLPGVYKSVTWNTAKSFVPNEKIQVFNYQLFYNSVTKAAKTQVADLFRSEAYCRMERLQSNLNSITCSCSGEGGSQCFTESTPLLGQTKPCSGVSSSFSFDYGRIDFTNHSISQSCQYSSISQISREIYTSTQKESLASNFVSYEKADKYGVKNSKGAVIGTLLGDGVMIKSQDGIIDITICLEIVDQTNEKYPKYDYAVQIDDESTPTPIQSNKLFTQMSNETGSGKEKALMLCSILTVEGGNPIYFPINRMNEWESKSKEAFDSTSRALMYTLAALFLAVALWGVLELGLIAISRFKNREVAIKRNFQLTHLLIGVVTLFITIRAIYFFIMPSGNLSDSPVADYILVVLPTFIYFTAFNILLVLWYVIVFLVLKKNKSADNLTKRLFTIVLVMNAFLYLLFIAIVLVFQYTKSEPSNDCGSRIVVRIESSTPQRVVSIVYAAIQALVSLVMGAAFIYLGGRLFIVMRSTNIKVGSKSNHQRKIFILSFVCSIGFLLHCAFVLILVAGNVNSMIFSFVGLIITEIIPACSILFCFDQRSKNNNMDGGASTRGASSRGGKGGKMTAIAGDSRQSVSLSHSQSNSASPSEYSNNDSPNDSSINTPNSSNNNIAVSNTNESIEVISSTIVKKDVNVLGVDLSYALIDVEFDQDVYKYDSLACPNYNCTDIISSNTEIDCTCDYTDMDECPKIRDPSCTNKCNETGVDKIELCNGEWTTIEFDKQYSFTSEGGKIQRLRVKADSFGCKGVFLKVSPLEGYGDIYIGSTPSLTYQRYSSQYKPQRVALFNICPSDNWDPSEHYSYTLSWTRDTYFINVVPQSQYFKFSLILHSNNVPNTTVDNSNCQAITPDHICITTGEIINNAAEAYEQQYYSYQVEKADFYYFNFPCMYQNVIYYMSNSTQQPSELDSLWQLAEDFDNYIVLYLEPSTIYITAVPTYSTNYTFSITTKGDRYRYSFYENNNNMSTQSGAISLVNTARLNTPDSYYDGPTFDTSDPFTILYPQLDINPLWPVPSFFFHSTKFDYLLIYDNITKASFNSFKPKSFQVSVRLSSSVGKDDLVKVFDFETILNSKLQFLSNIFDENDNPINIQIGFKEKDIECDNNRFKEVLGLVEDTERVLFNVSDIDELNNYRYSLDSLTISDAWVGCSNKALSLLQMDTVTKNISIRFCQYSSSDPEFAKDPCCSPIQDYYQCCNPSIVPTKIIQFVAVNQSLVGDQCSSQECTTSVLSDYGSSLTGINDCAVPSTEPTRLELESITILRDCKIELKQPLCSNDTDCNGYGDGKCNLYTRTCLPDFDTIDLEYVKCVLSKLSPGTLFSLLGSTVVTSDVANRVFNDHFKDDCIGQNNINERSTYTWGSRVAYSKEKCYSANGCLDGSCLTHHDTCLDTVFLYWDFRLVSHFDNCTDWGICPYLSCNENTYTENGVDESCEDACVSKDFCGYCTNEDTQCHVANEFTNKTSCQTQNQICLLPNGEYDLTATSESGCKLKGKCSVPCSYKCSSILLNNEDDYCAILTLGMNSTNCALLNNPVGTTEWSTEANVCINRIVTNEQQCTTTGGGYTWIDCSTKLEGECIGPIEKNDLCSIKPIECQTEQECLQAGTCSDQYYFNQATTRNLNYPYGFGKCLFVHGIYSGISCEPYAQQDTPNGCYPLELDYLNKTSCENDGGVWWVPAKNQSTCTSQMGCRILESSETVNNLPFNYQFNEMNQDSCEGCMGSFNKWTNKFDWTPATWLPGVYKPIVWNTAKSFIPNEISSVFNYQLFYKSVTKATKAQVADLFRSEAYCRMERLQSNLNSITCSCSGEGGSQCFTESTPLLGQTKPCSGVSSSFSFDYGRIDFTNDSISQSCQSLSISQISREIYTSAQKESLASNFVSYKKADKYGVKNENDAIIGTLLGDGVMIKSQDGIKEVTICLAISGSNSSKYPIFDFAIQIDDESTPTPILLDKLFTQISNETDSGKDEFLMLCSILSVQGGNPIYFPINRMDKWESESKEAFDSTSRALMYTLGALFSVVSLWGLFELGLILRAQYVAVKKNFQLTHLLIGVVTLFITIRAIYFFIMPSGNLSDSPIADYILVVLPTFIYFTAFNILLVLWYVIVFLVLKKNKSAENLSKRLFKMVITINSFLYLLFIAIVLVFQYTKSEPSNDCGSRIVIPIESSTPQRVVSIVYAVIQALISLVMGAAFIYLGGRLFIVMRSTNIKVGSKSNHQRKIFTLTVACSIGFLLHCVFVLILVAGNVNSMIFSFIGLIITEIVPGFSILYCFEQRARNINTSSDNSPTNSGGSKNRNSTKLSTIIGDSRQNSTNSNSPSEYSNNDFESPNNSSVNTPTSGNEEQL</sequence>
<proteinExistence type="predicted"/>
<feature type="compositionally biased region" description="Low complexity" evidence="1">
    <location>
        <begin position="3447"/>
        <end position="3464"/>
    </location>
</feature>
<feature type="transmembrane region" description="Helical" evidence="2">
    <location>
        <begin position="3129"/>
        <end position="3154"/>
    </location>
</feature>
<feature type="transmembrane region" description="Helical" evidence="2">
    <location>
        <begin position="1483"/>
        <end position="1505"/>
    </location>
</feature>
<evidence type="ECO:0000259" key="4">
    <source>
        <dbReference type="Pfam" id="PF06454"/>
    </source>
</evidence>
<gene>
    <name evidence="5" type="ORF">RB653_004106</name>
</gene>